<evidence type="ECO:0000313" key="1">
    <source>
        <dbReference type="EMBL" id="KKS25060.1"/>
    </source>
</evidence>
<dbReference type="EMBL" id="LCCF01000008">
    <property type="protein sequence ID" value="KKS25060.1"/>
    <property type="molecule type" value="Genomic_DNA"/>
</dbReference>
<sequence>MERTVKVIRISIIQEDEQTGERRCFEIFGNAAEKIVISAFGKGWMPDDHEDAMFKVYSNNGRNYACSYCGALIPSSFERDKCSECGELPPHIEVGVRKIAG</sequence>
<gene>
    <name evidence="1" type="ORF">UU85_C0008G0014</name>
</gene>
<reference evidence="1 2" key="1">
    <citation type="journal article" date="2015" name="Nature">
        <title>rRNA introns, odd ribosomes, and small enigmatic genomes across a large radiation of phyla.</title>
        <authorList>
            <person name="Brown C.T."/>
            <person name="Hug L.A."/>
            <person name="Thomas B.C."/>
            <person name="Sharon I."/>
            <person name="Castelle C.J."/>
            <person name="Singh A."/>
            <person name="Wilkins M.J."/>
            <person name="Williams K.H."/>
            <person name="Banfield J.F."/>
        </authorList>
    </citation>
    <scope>NUCLEOTIDE SEQUENCE [LARGE SCALE GENOMIC DNA]</scope>
</reference>
<dbReference type="AlphaFoldDB" id="A0A0G0XJF3"/>
<evidence type="ECO:0000313" key="2">
    <source>
        <dbReference type="Proteomes" id="UP000034256"/>
    </source>
</evidence>
<comment type="caution">
    <text evidence="1">The sequence shown here is derived from an EMBL/GenBank/DDBJ whole genome shotgun (WGS) entry which is preliminary data.</text>
</comment>
<dbReference type="Proteomes" id="UP000034256">
    <property type="component" value="Unassembled WGS sequence"/>
</dbReference>
<protein>
    <submittedName>
        <fullName evidence="1">Uncharacterized protein</fullName>
    </submittedName>
</protein>
<accession>A0A0G0XJF3</accession>
<organism evidence="1 2">
    <name type="scientific">Candidatus Wolfebacteria bacterium GW2011_GWA2_42_10</name>
    <dbReference type="NCBI Taxonomy" id="1619004"/>
    <lineage>
        <taxon>Bacteria</taxon>
        <taxon>Candidatus Wolfeibacteriota</taxon>
    </lineage>
</organism>
<proteinExistence type="predicted"/>
<name>A0A0G0XJF3_9BACT</name>